<keyword evidence="4 6" id="KW-1133">Transmembrane helix</keyword>
<feature type="transmembrane region" description="Helical" evidence="6">
    <location>
        <begin position="80"/>
        <end position="98"/>
    </location>
</feature>
<dbReference type="InterPro" id="IPR020846">
    <property type="entry name" value="MFS_dom"/>
</dbReference>
<sequence>MSQKKYWGFDVLVRRVQNIRQAPREIIVNPNLLCTAFVFAFSGFPAVWDQGSSSVLPSLPGYDAFFHVSTGADAGLIRDLVSLVYIGYAIGSALTFFINDRIGRLWSFRLYAFIFIIGLVVSITAPGLAGLNASRIITGIGIGALTVTGPMTVAEISPDEIRGVLTSWFGVCMSLSLVSSVFCVYGVYVHIAATRFQYQIVWMVPILATAVVVIGSFFCCESPKWLMMVDRYDDALAELVKLRGLPADHPRVQTEITAIQDAVRAAHIDTTSEWRRIKKILKDTFTVSSNLRRVQQSLVSYLLAQLSGASQITSYLVPIMTLMGVTSNTEEKLFLSGLYGVAKLTSVLLASFCIIDTLGRRNSLFIGISLQVISDIFIGVYVKYSQQGAVPHAVSQAALGFLYIHGFGYCIGLFLLPYVFGAELWPDHLRTFGGALGQTFHWLFIYAMNYGLPSLLTKTNNWGAFLFFAAFGVVALFYVFFMVPETSELSTEEIDTIFRGPWFNAYKTNCMILESVEGKEALASKRGSIVVESKLETGETAL</sequence>
<feature type="transmembrane region" description="Helical" evidence="6">
    <location>
        <begin position="432"/>
        <end position="450"/>
    </location>
</feature>
<dbReference type="PANTHER" id="PTHR48022:SF59">
    <property type="entry name" value="MAJOR FACILITATOR SUPERFAMILY (MFS) PROFILE DOMAIN-CONTAINING PROTEIN"/>
    <property type="match status" value="1"/>
</dbReference>
<evidence type="ECO:0000256" key="6">
    <source>
        <dbReference type="SAM" id="Phobius"/>
    </source>
</evidence>
<dbReference type="InterPro" id="IPR036259">
    <property type="entry name" value="MFS_trans_sf"/>
</dbReference>
<reference evidence="8 9" key="1">
    <citation type="submission" date="2024-01" db="EMBL/GenBank/DDBJ databases">
        <authorList>
            <person name="Allen C."/>
            <person name="Tagirdzhanova G."/>
        </authorList>
    </citation>
    <scope>NUCLEOTIDE SEQUENCE [LARGE SCALE GENOMIC DNA]</scope>
</reference>
<comment type="subcellular location">
    <subcellularLocation>
        <location evidence="1">Membrane</location>
        <topology evidence="1">Multi-pass membrane protein</topology>
    </subcellularLocation>
</comment>
<evidence type="ECO:0000313" key="8">
    <source>
        <dbReference type="EMBL" id="CAK7234281.1"/>
    </source>
</evidence>
<feature type="transmembrane region" description="Helical" evidence="6">
    <location>
        <begin position="298"/>
        <end position="321"/>
    </location>
</feature>
<dbReference type="Proteomes" id="UP001642482">
    <property type="component" value="Unassembled WGS sequence"/>
</dbReference>
<evidence type="ECO:0000256" key="4">
    <source>
        <dbReference type="ARBA" id="ARBA00022989"/>
    </source>
</evidence>
<dbReference type="Pfam" id="PF00083">
    <property type="entry name" value="Sugar_tr"/>
    <property type="match status" value="1"/>
</dbReference>
<dbReference type="EMBL" id="CAWUHD010000132">
    <property type="protein sequence ID" value="CAK7234281.1"/>
    <property type="molecule type" value="Genomic_DNA"/>
</dbReference>
<feature type="domain" description="Major facilitator superfamily (MFS) profile" evidence="7">
    <location>
        <begin position="35"/>
        <end position="487"/>
    </location>
</feature>
<feature type="transmembrane region" description="Helical" evidence="6">
    <location>
        <begin position="333"/>
        <end position="355"/>
    </location>
</feature>
<evidence type="ECO:0000256" key="3">
    <source>
        <dbReference type="ARBA" id="ARBA00022692"/>
    </source>
</evidence>
<feature type="transmembrane region" description="Helical" evidence="6">
    <location>
        <begin position="200"/>
        <end position="220"/>
    </location>
</feature>
<evidence type="ECO:0000256" key="1">
    <source>
        <dbReference type="ARBA" id="ARBA00004141"/>
    </source>
</evidence>
<feature type="transmembrane region" description="Helical" evidence="6">
    <location>
        <begin position="168"/>
        <end position="188"/>
    </location>
</feature>
<keyword evidence="9" id="KW-1185">Reference proteome</keyword>
<evidence type="ECO:0000259" key="7">
    <source>
        <dbReference type="PROSITE" id="PS50850"/>
    </source>
</evidence>
<dbReference type="InterPro" id="IPR005828">
    <property type="entry name" value="MFS_sugar_transport-like"/>
</dbReference>
<name>A0ABP0CQW2_9PEZI</name>
<gene>
    <name evidence="8" type="ORF">SEUCBS140593_008890</name>
</gene>
<dbReference type="Gene3D" id="1.20.1250.20">
    <property type="entry name" value="MFS general substrate transporter like domains"/>
    <property type="match status" value="1"/>
</dbReference>
<feature type="transmembrane region" description="Helical" evidence="6">
    <location>
        <begin position="110"/>
        <end position="130"/>
    </location>
</feature>
<dbReference type="PANTHER" id="PTHR48022">
    <property type="entry name" value="PLASTIDIC GLUCOSE TRANSPORTER 4"/>
    <property type="match status" value="1"/>
</dbReference>
<feature type="transmembrane region" description="Helical" evidence="6">
    <location>
        <begin position="136"/>
        <end position="156"/>
    </location>
</feature>
<proteinExistence type="inferred from homology"/>
<feature type="transmembrane region" description="Helical" evidence="6">
    <location>
        <begin position="462"/>
        <end position="481"/>
    </location>
</feature>
<protein>
    <recommendedName>
        <fullName evidence="7">Major facilitator superfamily (MFS) profile domain-containing protein</fullName>
    </recommendedName>
</protein>
<evidence type="ECO:0000256" key="5">
    <source>
        <dbReference type="ARBA" id="ARBA00023136"/>
    </source>
</evidence>
<keyword evidence="5 6" id="KW-0472">Membrane</keyword>
<feature type="transmembrane region" description="Helical" evidence="6">
    <location>
        <begin position="26"/>
        <end position="48"/>
    </location>
</feature>
<evidence type="ECO:0000313" key="9">
    <source>
        <dbReference type="Proteomes" id="UP001642482"/>
    </source>
</evidence>
<keyword evidence="3 6" id="KW-0812">Transmembrane</keyword>
<accession>A0ABP0CQW2</accession>
<comment type="similarity">
    <text evidence="2">Belongs to the major facilitator superfamily. Sugar transporter (TC 2.A.1.1) family.</text>
</comment>
<dbReference type="PROSITE" id="PS50850">
    <property type="entry name" value="MFS"/>
    <property type="match status" value="1"/>
</dbReference>
<feature type="transmembrane region" description="Helical" evidence="6">
    <location>
        <begin position="402"/>
        <end position="420"/>
    </location>
</feature>
<comment type="caution">
    <text evidence="8">The sequence shown here is derived from an EMBL/GenBank/DDBJ whole genome shotgun (WGS) entry which is preliminary data.</text>
</comment>
<dbReference type="InterPro" id="IPR050360">
    <property type="entry name" value="MFS_Sugar_Transporters"/>
</dbReference>
<evidence type="ECO:0000256" key="2">
    <source>
        <dbReference type="ARBA" id="ARBA00010992"/>
    </source>
</evidence>
<feature type="transmembrane region" description="Helical" evidence="6">
    <location>
        <begin position="362"/>
        <end position="382"/>
    </location>
</feature>
<dbReference type="SUPFAM" id="SSF103473">
    <property type="entry name" value="MFS general substrate transporter"/>
    <property type="match status" value="1"/>
</dbReference>
<organism evidence="8 9">
    <name type="scientific">Sporothrix eucalyptigena</name>
    <dbReference type="NCBI Taxonomy" id="1812306"/>
    <lineage>
        <taxon>Eukaryota</taxon>
        <taxon>Fungi</taxon>
        <taxon>Dikarya</taxon>
        <taxon>Ascomycota</taxon>
        <taxon>Pezizomycotina</taxon>
        <taxon>Sordariomycetes</taxon>
        <taxon>Sordariomycetidae</taxon>
        <taxon>Ophiostomatales</taxon>
        <taxon>Ophiostomataceae</taxon>
        <taxon>Sporothrix</taxon>
    </lineage>
</organism>